<keyword evidence="3" id="KW-1185">Reference proteome</keyword>
<sequence length="113" mass="12374">MERLLYSPPSTPLKTHLKRPSPLLPRLSKLESPKLGFPSLTRPGFRRVNSVSCKYENPSTPPLQVDSSTESTPKSNLVKQIVGGVSVKSKVEMHCIANTGLVPIIVEAQVKLD</sequence>
<comment type="caution">
    <text evidence="2">The sequence shown here is derived from an EMBL/GenBank/DDBJ whole genome shotgun (WGS) entry which is preliminary data.</text>
</comment>
<organism evidence="2 3">
    <name type="scientific">Populus tomentosa</name>
    <name type="common">Chinese white poplar</name>
    <dbReference type="NCBI Taxonomy" id="118781"/>
    <lineage>
        <taxon>Eukaryota</taxon>
        <taxon>Viridiplantae</taxon>
        <taxon>Streptophyta</taxon>
        <taxon>Embryophyta</taxon>
        <taxon>Tracheophyta</taxon>
        <taxon>Spermatophyta</taxon>
        <taxon>Magnoliopsida</taxon>
        <taxon>eudicotyledons</taxon>
        <taxon>Gunneridae</taxon>
        <taxon>Pentapetalae</taxon>
        <taxon>rosids</taxon>
        <taxon>fabids</taxon>
        <taxon>Malpighiales</taxon>
        <taxon>Salicaceae</taxon>
        <taxon>Saliceae</taxon>
        <taxon>Populus</taxon>
    </lineage>
</organism>
<accession>A0A8X7ZYQ7</accession>
<protein>
    <submittedName>
        <fullName evidence="2">Uncharacterized protein</fullName>
    </submittedName>
</protein>
<name>A0A8X7ZYQ7_POPTO</name>
<dbReference type="Proteomes" id="UP000886885">
    <property type="component" value="Chromosome 4A"/>
</dbReference>
<feature type="region of interest" description="Disordered" evidence="1">
    <location>
        <begin position="1"/>
        <end position="25"/>
    </location>
</feature>
<evidence type="ECO:0000256" key="1">
    <source>
        <dbReference type="SAM" id="MobiDB-lite"/>
    </source>
</evidence>
<dbReference type="AlphaFoldDB" id="A0A8X7ZYQ7"/>
<evidence type="ECO:0000313" key="3">
    <source>
        <dbReference type="Proteomes" id="UP000886885"/>
    </source>
</evidence>
<evidence type="ECO:0000313" key="2">
    <source>
        <dbReference type="EMBL" id="KAG6779668.1"/>
    </source>
</evidence>
<reference evidence="2" key="1">
    <citation type="journal article" date="2020" name="bioRxiv">
        <title>Hybrid origin of Populus tomentosa Carr. identified through genome sequencing and phylogenomic analysis.</title>
        <authorList>
            <person name="An X."/>
            <person name="Gao K."/>
            <person name="Chen Z."/>
            <person name="Li J."/>
            <person name="Yang X."/>
            <person name="Yang X."/>
            <person name="Zhou J."/>
            <person name="Guo T."/>
            <person name="Zhao T."/>
            <person name="Huang S."/>
            <person name="Miao D."/>
            <person name="Khan W.U."/>
            <person name="Rao P."/>
            <person name="Ye M."/>
            <person name="Lei B."/>
            <person name="Liao W."/>
            <person name="Wang J."/>
            <person name="Ji L."/>
            <person name="Li Y."/>
            <person name="Guo B."/>
            <person name="Mustafa N.S."/>
            <person name="Li S."/>
            <person name="Yun Q."/>
            <person name="Keller S.R."/>
            <person name="Mao J."/>
            <person name="Zhang R."/>
            <person name="Strauss S.H."/>
        </authorList>
    </citation>
    <scope>NUCLEOTIDE SEQUENCE</scope>
    <source>
        <strain evidence="2">GM15</strain>
        <tissue evidence="2">Leaf</tissue>
    </source>
</reference>
<gene>
    <name evidence="2" type="ORF">POTOM_016062</name>
</gene>
<proteinExistence type="predicted"/>
<dbReference type="EMBL" id="JAAWWB010000007">
    <property type="protein sequence ID" value="KAG6779668.1"/>
    <property type="molecule type" value="Genomic_DNA"/>
</dbReference>